<evidence type="ECO:0000313" key="2">
    <source>
        <dbReference type="EMBL" id="CAE8685904.1"/>
    </source>
</evidence>
<gene>
    <name evidence="2" type="ORF">PGLA2088_LOCUS24713</name>
</gene>
<dbReference type="InterPro" id="IPR050966">
    <property type="entry name" value="Glutamyl_endopeptidase"/>
</dbReference>
<feature type="non-terminal residue" evidence="2">
    <location>
        <position position="1"/>
    </location>
</feature>
<evidence type="ECO:0000256" key="1">
    <source>
        <dbReference type="ARBA" id="ARBA00022729"/>
    </source>
</evidence>
<organism evidence="2 3">
    <name type="scientific">Polarella glacialis</name>
    <name type="common">Dinoflagellate</name>
    <dbReference type="NCBI Taxonomy" id="89957"/>
    <lineage>
        <taxon>Eukaryota</taxon>
        <taxon>Sar</taxon>
        <taxon>Alveolata</taxon>
        <taxon>Dinophyceae</taxon>
        <taxon>Suessiales</taxon>
        <taxon>Suessiaceae</taxon>
        <taxon>Polarella</taxon>
    </lineage>
</organism>
<accession>A0A813JT87</accession>
<proteinExistence type="predicted"/>
<dbReference type="Pfam" id="PF13365">
    <property type="entry name" value="Trypsin_2"/>
    <property type="match status" value="1"/>
</dbReference>
<evidence type="ECO:0000313" key="3">
    <source>
        <dbReference type="Proteomes" id="UP000626109"/>
    </source>
</evidence>
<dbReference type="InterPro" id="IPR043504">
    <property type="entry name" value="Peptidase_S1_PA_chymotrypsin"/>
</dbReference>
<dbReference type="AlphaFoldDB" id="A0A813JT87"/>
<reference evidence="2" key="1">
    <citation type="submission" date="2021-02" db="EMBL/GenBank/DDBJ databases">
        <authorList>
            <person name="Dougan E. K."/>
            <person name="Rhodes N."/>
            <person name="Thang M."/>
            <person name="Chan C."/>
        </authorList>
    </citation>
    <scope>NUCLEOTIDE SEQUENCE</scope>
</reference>
<dbReference type="InterPro" id="IPR009003">
    <property type="entry name" value="Peptidase_S1_PA"/>
</dbReference>
<dbReference type="PANTHER" id="PTHR15462">
    <property type="entry name" value="SERINE PROTEASE"/>
    <property type="match status" value="1"/>
</dbReference>
<protein>
    <recommendedName>
        <fullName evidence="4">Serine protease</fullName>
    </recommendedName>
</protein>
<dbReference type="Gene3D" id="2.40.10.10">
    <property type="entry name" value="Trypsin-like serine proteases"/>
    <property type="match status" value="2"/>
</dbReference>
<sequence length="288" mass="31801">AAAGSFPTDLGAALSDPVVSERDVIGKDDRVPYDPDQAPGRYFGQLVRPEWDWKASVCTGVLVGPDLVSTAAHCVLDEEGKLLPMVHVSEMVFKPQYFKGAHTGSSRLLSMTANRKEDWAILRLQHSFGLRLGFAAVRTEPDSFFEGRPNVTLIGFSEDFKHSEIAGAHHDCHTHGVKYHRGQGWDADFVLHDCDMNAGSSGGALMQEFNGTWYVVATNVFDVIRHYPENSSVVRNWATPARYFEETVKRMNAGLNRSTSMTGCNQTSPDVMVCAFLRSESSEAVNRV</sequence>
<dbReference type="PANTHER" id="PTHR15462:SF8">
    <property type="entry name" value="SERINE PROTEASE"/>
    <property type="match status" value="1"/>
</dbReference>
<keyword evidence="1" id="KW-0732">Signal</keyword>
<dbReference type="SUPFAM" id="SSF50494">
    <property type="entry name" value="Trypsin-like serine proteases"/>
    <property type="match status" value="1"/>
</dbReference>
<dbReference type="EMBL" id="CAJNNW010026501">
    <property type="protein sequence ID" value="CAE8685904.1"/>
    <property type="molecule type" value="Genomic_DNA"/>
</dbReference>
<dbReference type="Proteomes" id="UP000626109">
    <property type="component" value="Unassembled WGS sequence"/>
</dbReference>
<name>A0A813JT87_POLGL</name>
<evidence type="ECO:0008006" key="4">
    <source>
        <dbReference type="Google" id="ProtNLM"/>
    </source>
</evidence>
<comment type="caution">
    <text evidence="2">The sequence shown here is derived from an EMBL/GenBank/DDBJ whole genome shotgun (WGS) entry which is preliminary data.</text>
</comment>